<proteinExistence type="inferred from homology"/>
<dbReference type="Pfam" id="PF00067">
    <property type="entry name" value="p450"/>
    <property type="match status" value="1"/>
</dbReference>
<keyword evidence="10" id="KW-1133">Transmembrane helix</keyword>
<dbReference type="PRINTS" id="PR00385">
    <property type="entry name" value="P450"/>
</dbReference>
<evidence type="ECO:0000256" key="6">
    <source>
        <dbReference type="ARBA" id="ARBA00023004"/>
    </source>
</evidence>
<evidence type="ECO:0000256" key="8">
    <source>
        <dbReference type="PIRSR" id="PIRSR602401-1"/>
    </source>
</evidence>
<keyword evidence="6 8" id="KW-0408">Iron</keyword>
<evidence type="ECO:0000256" key="7">
    <source>
        <dbReference type="ARBA" id="ARBA00023033"/>
    </source>
</evidence>
<evidence type="ECO:0000256" key="10">
    <source>
        <dbReference type="SAM" id="Phobius"/>
    </source>
</evidence>
<dbReference type="PRINTS" id="PR00463">
    <property type="entry name" value="EP450I"/>
</dbReference>
<dbReference type="Proteomes" id="UP000326198">
    <property type="component" value="Unassembled WGS sequence"/>
</dbReference>
<evidence type="ECO:0000313" key="12">
    <source>
        <dbReference type="Proteomes" id="UP000326198"/>
    </source>
</evidence>
<keyword evidence="12" id="KW-1185">Reference proteome</keyword>
<evidence type="ECO:0000256" key="2">
    <source>
        <dbReference type="ARBA" id="ARBA00010617"/>
    </source>
</evidence>
<dbReference type="InterPro" id="IPR017972">
    <property type="entry name" value="Cyt_P450_CS"/>
</dbReference>
<dbReference type="Gene3D" id="1.10.630.10">
    <property type="entry name" value="Cytochrome P450"/>
    <property type="match status" value="1"/>
</dbReference>
<dbReference type="OrthoDB" id="3945418at2759"/>
<evidence type="ECO:0000256" key="3">
    <source>
        <dbReference type="ARBA" id="ARBA00022617"/>
    </source>
</evidence>
<dbReference type="GO" id="GO:0020037">
    <property type="term" value="F:heme binding"/>
    <property type="evidence" value="ECO:0007669"/>
    <property type="project" value="InterPro"/>
</dbReference>
<dbReference type="InterPro" id="IPR002401">
    <property type="entry name" value="Cyt_P450_E_grp-I"/>
</dbReference>
<evidence type="ECO:0000256" key="5">
    <source>
        <dbReference type="ARBA" id="ARBA00023002"/>
    </source>
</evidence>
<name>A0A5N7BPR0_9EURO</name>
<dbReference type="PROSITE" id="PS00086">
    <property type="entry name" value="CYTOCHROME_P450"/>
    <property type="match status" value="1"/>
</dbReference>
<evidence type="ECO:0000313" key="11">
    <source>
        <dbReference type="EMBL" id="KAE8383477.1"/>
    </source>
</evidence>
<sequence>MEVQAIPASVAAILLPATAFIFIVGRVIYQLYFSPIAHVPGPKIAAVTHLYGFYYDAIRGGQYVWKVAQMHQRYGPVVRINPDEIHISDPEFYAVLYASGQERRDKVLKYTRQFGAPDSVLAAVHHDLHRMRRAILSPFFSKASVYRLEPVIQDKIDEMLERMEGFRLSRQPIPLFEMFAALTNDVVMEYAFARSDRRLAQPDFDPVFLNALTAASDMSHWVLHLNWILEILQSMPVWLARWFNPRIGKVLDFQESIKDQIRDIQNGTNRSNEKSSHRTIFHEVLDSDMPASEKQLERMWQEGMVVVGAGTDTTAWTLVVALVHIIIQADVRQRLEDEMRAAIAAKGHLKFSDLEQLPYLSACIKEALRLSYGLSARLPRVAPNQVLEVPGTTGLAIPPGTKVSMDTVLMHRHAQLFPQPDEFRPERWLENPRLDRYLVSFSKGARQCLGINLAYAEVYMALGAILGRFPVTDRGPRLQLLDNEASLRDIEIAGDMFLPSTKSGNKHIKAVFR</sequence>
<dbReference type="SUPFAM" id="SSF48264">
    <property type="entry name" value="Cytochrome P450"/>
    <property type="match status" value="1"/>
</dbReference>
<feature type="binding site" description="axial binding residue" evidence="8">
    <location>
        <position position="448"/>
    </location>
    <ligand>
        <name>heme</name>
        <dbReference type="ChEBI" id="CHEBI:30413"/>
    </ligand>
    <ligandPart>
        <name>Fe</name>
        <dbReference type="ChEBI" id="CHEBI:18248"/>
    </ligandPart>
</feature>
<evidence type="ECO:0000256" key="9">
    <source>
        <dbReference type="RuleBase" id="RU000461"/>
    </source>
</evidence>
<protein>
    <submittedName>
        <fullName evidence="11">Cytochrome P450</fullName>
    </submittedName>
</protein>
<keyword evidence="5 9" id="KW-0560">Oxidoreductase</keyword>
<dbReference type="PANTHER" id="PTHR24305">
    <property type="entry name" value="CYTOCHROME P450"/>
    <property type="match status" value="1"/>
</dbReference>
<dbReference type="InterPro" id="IPR001128">
    <property type="entry name" value="Cyt_P450"/>
</dbReference>
<reference evidence="11 12" key="1">
    <citation type="submission" date="2019-04" db="EMBL/GenBank/DDBJ databases">
        <title>Friends and foes A comparative genomics studyof 23 Aspergillus species from section Flavi.</title>
        <authorList>
            <consortium name="DOE Joint Genome Institute"/>
            <person name="Kjaerbolling I."/>
            <person name="Vesth T."/>
            <person name="Frisvad J.C."/>
            <person name="Nybo J.L."/>
            <person name="Theobald S."/>
            <person name="Kildgaard S."/>
            <person name="Isbrandt T."/>
            <person name="Kuo A."/>
            <person name="Sato A."/>
            <person name="Lyhne E.K."/>
            <person name="Kogle M.E."/>
            <person name="Wiebenga A."/>
            <person name="Kun R.S."/>
            <person name="Lubbers R.J."/>
            <person name="Makela M.R."/>
            <person name="Barry K."/>
            <person name="Chovatia M."/>
            <person name="Clum A."/>
            <person name="Daum C."/>
            <person name="Haridas S."/>
            <person name="He G."/>
            <person name="LaButti K."/>
            <person name="Lipzen A."/>
            <person name="Mondo S."/>
            <person name="Riley R."/>
            <person name="Salamov A."/>
            <person name="Simmons B.A."/>
            <person name="Magnuson J.K."/>
            <person name="Henrissat B."/>
            <person name="Mortensen U.H."/>
            <person name="Larsen T.O."/>
            <person name="Devries R.P."/>
            <person name="Grigoriev I.V."/>
            <person name="Machida M."/>
            <person name="Baker S.E."/>
            <person name="Andersen M.R."/>
        </authorList>
    </citation>
    <scope>NUCLEOTIDE SEQUENCE [LARGE SCALE GENOMIC DNA]</scope>
    <source>
        <strain evidence="11 12">IBT 29228</strain>
    </source>
</reference>
<keyword evidence="10" id="KW-0472">Membrane</keyword>
<feature type="transmembrane region" description="Helical" evidence="10">
    <location>
        <begin position="6"/>
        <end position="29"/>
    </location>
</feature>
<dbReference type="InterPro" id="IPR036396">
    <property type="entry name" value="Cyt_P450_sf"/>
</dbReference>
<gene>
    <name evidence="11" type="ORF">BDV26DRAFT_287663</name>
</gene>
<dbReference type="AlphaFoldDB" id="A0A5N7BPR0"/>
<dbReference type="GO" id="GO:0016705">
    <property type="term" value="F:oxidoreductase activity, acting on paired donors, with incorporation or reduction of molecular oxygen"/>
    <property type="evidence" value="ECO:0007669"/>
    <property type="project" value="InterPro"/>
</dbReference>
<keyword evidence="7 9" id="KW-0503">Monooxygenase</keyword>
<accession>A0A5N7BPR0</accession>
<dbReference type="GO" id="GO:0005506">
    <property type="term" value="F:iron ion binding"/>
    <property type="evidence" value="ECO:0007669"/>
    <property type="project" value="InterPro"/>
</dbReference>
<dbReference type="CDD" id="cd11062">
    <property type="entry name" value="CYP58-like"/>
    <property type="match status" value="1"/>
</dbReference>
<keyword evidence="3 8" id="KW-0349">Heme</keyword>
<evidence type="ECO:0000256" key="4">
    <source>
        <dbReference type="ARBA" id="ARBA00022723"/>
    </source>
</evidence>
<dbReference type="GO" id="GO:0004497">
    <property type="term" value="F:monooxygenase activity"/>
    <property type="evidence" value="ECO:0007669"/>
    <property type="project" value="UniProtKB-KW"/>
</dbReference>
<organism evidence="11 12">
    <name type="scientific">Aspergillus bertholletiae</name>
    <dbReference type="NCBI Taxonomy" id="1226010"/>
    <lineage>
        <taxon>Eukaryota</taxon>
        <taxon>Fungi</taxon>
        <taxon>Dikarya</taxon>
        <taxon>Ascomycota</taxon>
        <taxon>Pezizomycotina</taxon>
        <taxon>Eurotiomycetes</taxon>
        <taxon>Eurotiomycetidae</taxon>
        <taxon>Eurotiales</taxon>
        <taxon>Aspergillaceae</taxon>
        <taxon>Aspergillus</taxon>
        <taxon>Aspergillus subgen. Circumdati</taxon>
    </lineage>
</organism>
<evidence type="ECO:0000256" key="1">
    <source>
        <dbReference type="ARBA" id="ARBA00001971"/>
    </source>
</evidence>
<comment type="similarity">
    <text evidence="2 9">Belongs to the cytochrome P450 family.</text>
</comment>
<keyword evidence="10" id="KW-0812">Transmembrane</keyword>
<dbReference type="EMBL" id="ML736155">
    <property type="protein sequence ID" value="KAE8383477.1"/>
    <property type="molecule type" value="Genomic_DNA"/>
</dbReference>
<comment type="cofactor">
    <cofactor evidence="1 8">
        <name>heme</name>
        <dbReference type="ChEBI" id="CHEBI:30413"/>
    </cofactor>
</comment>
<dbReference type="PANTHER" id="PTHR24305:SF157">
    <property type="entry name" value="N-ACETYLTRYPTOPHAN 6-HYDROXYLASE IVOC-RELATED"/>
    <property type="match status" value="1"/>
</dbReference>
<dbReference type="InterPro" id="IPR050121">
    <property type="entry name" value="Cytochrome_P450_monoxygenase"/>
</dbReference>
<keyword evidence="4 8" id="KW-0479">Metal-binding</keyword>